<gene>
    <name evidence="12" type="primary">100379316</name>
</gene>
<dbReference type="EnsemblMetazoa" id="NM_001173150.1">
    <property type="protein sequence ID" value="NP_001166621.1"/>
    <property type="gene ID" value="GeneID_100379316"/>
</dbReference>
<keyword evidence="9 10" id="KW-0807">Transducer</keyword>
<feature type="transmembrane region" description="Helical" evidence="10">
    <location>
        <begin position="212"/>
        <end position="230"/>
    </location>
</feature>
<reference evidence="11" key="2">
    <citation type="journal article" date="2009" name="Curr. Biol.">
        <title>Highly selective tuning of a silkworm olfactory receptor to a key mulberry leaf volatile.</title>
        <authorList>
            <person name="Tanaka K."/>
            <person name="Uda Y."/>
            <person name="Ono Y."/>
            <person name="Nakagawa T."/>
            <person name="Suwa M."/>
            <person name="Yamaoka R."/>
            <person name="Touhara K."/>
        </authorList>
    </citation>
    <scope>NUCLEOTIDE SEQUENCE</scope>
</reference>
<reference evidence="13" key="1">
    <citation type="journal article" date="2008" name="Insect Biochem. Mol. Biol.">
        <title>The genome of a lepidopteran model insect, the silkworm Bombyx mori.</title>
        <authorList>
            <consortium name="International Silkworm Genome Consortium"/>
        </authorList>
    </citation>
    <scope>NUCLEOTIDE SEQUENCE [LARGE SCALE GENOMIC DNA]</scope>
    <source>
        <strain evidence="13">p50T</strain>
    </source>
</reference>
<evidence type="ECO:0000256" key="1">
    <source>
        <dbReference type="ARBA" id="ARBA00004651"/>
    </source>
</evidence>
<dbReference type="InterPro" id="IPR004117">
    <property type="entry name" value="7tm6_olfct_rcpt"/>
</dbReference>
<protein>
    <recommendedName>
        <fullName evidence="10">Odorant receptor</fullName>
    </recommendedName>
</protein>
<feature type="transmembrane region" description="Helical" evidence="10">
    <location>
        <begin position="134"/>
        <end position="153"/>
    </location>
</feature>
<feature type="transmembrane region" description="Helical" evidence="10">
    <location>
        <begin position="242"/>
        <end position="262"/>
    </location>
</feature>
<evidence type="ECO:0000313" key="13">
    <source>
        <dbReference type="Proteomes" id="UP000005204"/>
    </source>
</evidence>
<keyword evidence="2" id="KW-1003">Cell membrane</keyword>
<evidence type="ECO:0000256" key="5">
    <source>
        <dbReference type="ARBA" id="ARBA00022725"/>
    </source>
</evidence>
<evidence type="ECO:0000256" key="8">
    <source>
        <dbReference type="ARBA" id="ARBA00023170"/>
    </source>
</evidence>
<dbReference type="Pfam" id="PF02949">
    <property type="entry name" value="7tm_6"/>
    <property type="match status" value="1"/>
</dbReference>
<proteinExistence type="inferred from homology"/>
<keyword evidence="4 10" id="KW-0812">Transmembrane</keyword>
<evidence type="ECO:0000256" key="3">
    <source>
        <dbReference type="ARBA" id="ARBA00022606"/>
    </source>
</evidence>
<dbReference type="GO" id="GO:0007165">
    <property type="term" value="P:signal transduction"/>
    <property type="evidence" value="ECO:0007669"/>
    <property type="project" value="UniProtKB-KW"/>
</dbReference>
<organism evidence="11">
    <name type="scientific">Bombyx mori</name>
    <name type="common">Silk moth</name>
    <dbReference type="NCBI Taxonomy" id="7091"/>
    <lineage>
        <taxon>Eukaryota</taxon>
        <taxon>Metazoa</taxon>
        <taxon>Ecdysozoa</taxon>
        <taxon>Arthropoda</taxon>
        <taxon>Hexapoda</taxon>
        <taxon>Insecta</taxon>
        <taxon>Pterygota</taxon>
        <taxon>Neoptera</taxon>
        <taxon>Endopterygota</taxon>
        <taxon>Lepidoptera</taxon>
        <taxon>Glossata</taxon>
        <taxon>Ditrysia</taxon>
        <taxon>Bombycoidea</taxon>
        <taxon>Bombycidae</taxon>
        <taxon>Bombycinae</taxon>
        <taxon>Bombyx</taxon>
    </lineage>
</organism>
<dbReference type="PANTHER" id="PTHR21137:SF35">
    <property type="entry name" value="ODORANT RECEPTOR 19A-RELATED"/>
    <property type="match status" value="1"/>
</dbReference>
<comment type="similarity">
    <text evidence="10">Belongs to the insect chemoreceptor superfamily. Heteromeric odorant receptor channel (TC 1.A.69) family.</text>
</comment>
<dbReference type="GO" id="GO:0005549">
    <property type="term" value="F:odorant binding"/>
    <property type="evidence" value="ECO:0007669"/>
    <property type="project" value="InterPro"/>
</dbReference>
<evidence type="ECO:0000256" key="6">
    <source>
        <dbReference type="ARBA" id="ARBA00022989"/>
    </source>
</evidence>
<sequence>MGVSNGRGTVKPFLYPLVDELDYNLIVGVHLPFEYKTPSRYPLAYITVVIAFIYVSYFVMVTDLIMQAHLLHLLCQFNVLADCFENMLNDCVKGFEGPLVSLHEYIHPLIDEFEYNLMVGLRLPFSFDTPLRYLFTYVIVLIAFNYTAHYVMVTDLIMQSYLIPLICQYAVLADCFENILIDCSNDYGDHARRNDIVYSRSMELRAILSRPMLGQLASSGLLICFVGYQATTSISVNIVKCLMSLFYLGYNMFTLFVVCRWCEEITNKSLNIGNAVYCSGWESGMTVVPTVRSTILLVILRANKPIVFTAGGMYNLSLTSYTSLVKGSYSALTFLLRIQHE</sequence>
<dbReference type="SMR" id="C4B7Z3"/>
<dbReference type="OrthoDB" id="7539170at2759"/>
<dbReference type="GO" id="GO:0004984">
    <property type="term" value="F:olfactory receptor activity"/>
    <property type="evidence" value="ECO:0007669"/>
    <property type="project" value="InterPro"/>
</dbReference>
<name>C4B7Z3_BOMMO</name>
<keyword evidence="5 10" id="KW-0552">Olfaction</keyword>
<dbReference type="GO" id="GO:0005886">
    <property type="term" value="C:plasma membrane"/>
    <property type="evidence" value="ECO:0007669"/>
    <property type="project" value="UniProtKB-SubCell"/>
</dbReference>
<dbReference type="EMBL" id="AB472141">
    <property type="protein sequence ID" value="BAH66359.1"/>
    <property type="molecule type" value="Genomic_DNA"/>
</dbReference>
<keyword evidence="3 10" id="KW-0716">Sensory transduction</keyword>
<keyword evidence="7 10" id="KW-0472">Membrane</keyword>
<evidence type="ECO:0000313" key="11">
    <source>
        <dbReference type="EMBL" id="BAH66359.1"/>
    </source>
</evidence>
<dbReference type="KEGG" id="bmor:100379316"/>
<evidence type="ECO:0000256" key="7">
    <source>
        <dbReference type="ARBA" id="ARBA00023136"/>
    </source>
</evidence>
<evidence type="ECO:0000313" key="12">
    <source>
        <dbReference type="EnsemblMetazoa" id="NP_001166621.1"/>
    </source>
</evidence>
<evidence type="ECO:0000256" key="4">
    <source>
        <dbReference type="ARBA" id="ARBA00022692"/>
    </source>
</evidence>
<keyword evidence="6 10" id="KW-1133">Transmembrane helix</keyword>
<evidence type="ECO:0000256" key="2">
    <source>
        <dbReference type="ARBA" id="ARBA00022475"/>
    </source>
</evidence>
<reference evidence="12" key="3">
    <citation type="submission" date="2022-06" db="UniProtKB">
        <authorList>
            <consortium name="EnsemblMetazoa"/>
        </authorList>
    </citation>
    <scope>IDENTIFICATION</scope>
    <source>
        <strain evidence="12">p50T (Dazao)</strain>
    </source>
</reference>
<comment type="caution">
    <text evidence="10">Lacks conserved residue(s) required for the propagation of feature annotation.</text>
</comment>
<comment type="subcellular location">
    <subcellularLocation>
        <location evidence="1 10">Cell membrane</location>
        <topology evidence="1 10">Multi-pass membrane protein</topology>
    </subcellularLocation>
</comment>
<dbReference type="PANTHER" id="PTHR21137">
    <property type="entry name" value="ODORANT RECEPTOR"/>
    <property type="match status" value="1"/>
</dbReference>
<keyword evidence="13" id="KW-1185">Reference proteome</keyword>
<accession>C4B7Z3</accession>
<evidence type="ECO:0000256" key="10">
    <source>
        <dbReference type="RuleBase" id="RU351113"/>
    </source>
</evidence>
<keyword evidence="8 10" id="KW-0675">Receptor</keyword>
<dbReference type="Proteomes" id="UP000005204">
    <property type="component" value="Unassembled WGS sequence"/>
</dbReference>
<evidence type="ECO:0000256" key="9">
    <source>
        <dbReference type="ARBA" id="ARBA00023224"/>
    </source>
</evidence>
<feature type="transmembrane region" description="Helical" evidence="10">
    <location>
        <begin position="43"/>
        <end position="61"/>
    </location>
</feature>
<dbReference type="AlphaFoldDB" id="C4B7Z3"/>